<dbReference type="PANTHER" id="PTHR47764:SF2">
    <property type="entry name" value="UBIQUITIN-LIKE PROTEASE FAMILY PROFILE DOMAIN-CONTAINING PROTEIN"/>
    <property type="match status" value="1"/>
</dbReference>
<reference evidence="6" key="1">
    <citation type="submission" date="2020-12" db="EMBL/GenBank/DDBJ databases">
        <authorList>
            <person name="Iha C."/>
        </authorList>
    </citation>
    <scope>NUCLEOTIDE SEQUENCE</scope>
</reference>
<proteinExistence type="inferred from homology"/>
<gene>
    <name evidence="6" type="ORF">OSTQU699_LOCUS5819</name>
</gene>
<feature type="compositionally biased region" description="Polar residues" evidence="4">
    <location>
        <begin position="62"/>
        <end position="74"/>
    </location>
</feature>
<feature type="region of interest" description="Disordered" evidence="4">
    <location>
        <begin position="1"/>
        <end position="80"/>
    </location>
</feature>
<dbReference type="SUPFAM" id="SSF54001">
    <property type="entry name" value="Cysteine proteinases"/>
    <property type="match status" value="1"/>
</dbReference>
<organism evidence="6 7">
    <name type="scientific">Ostreobium quekettii</name>
    <dbReference type="NCBI Taxonomy" id="121088"/>
    <lineage>
        <taxon>Eukaryota</taxon>
        <taxon>Viridiplantae</taxon>
        <taxon>Chlorophyta</taxon>
        <taxon>core chlorophytes</taxon>
        <taxon>Ulvophyceae</taxon>
        <taxon>TCBD clade</taxon>
        <taxon>Bryopsidales</taxon>
        <taxon>Ostreobineae</taxon>
        <taxon>Ostreobiaceae</taxon>
        <taxon>Ostreobium</taxon>
    </lineage>
</organism>
<accession>A0A8S1JA11</accession>
<keyword evidence="2" id="KW-0645">Protease</keyword>
<keyword evidence="3" id="KW-0378">Hydrolase</keyword>
<feature type="region of interest" description="Disordered" evidence="4">
    <location>
        <begin position="776"/>
        <end position="801"/>
    </location>
</feature>
<dbReference type="Pfam" id="PF02902">
    <property type="entry name" value="Peptidase_C48"/>
    <property type="match status" value="1"/>
</dbReference>
<protein>
    <recommendedName>
        <fullName evidence="5">Ubiquitin-like protease family profile domain-containing protein</fullName>
    </recommendedName>
</protein>
<feature type="region of interest" description="Disordered" evidence="4">
    <location>
        <begin position="221"/>
        <end position="278"/>
    </location>
</feature>
<feature type="region of interest" description="Disordered" evidence="4">
    <location>
        <begin position="105"/>
        <end position="130"/>
    </location>
</feature>
<dbReference type="Gene3D" id="1.10.418.20">
    <property type="match status" value="1"/>
</dbReference>
<dbReference type="Gene3D" id="3.30.310.130">
    <property type="entry name" value="Ubiquitin-related"/>
    <property type="match status" value="1"/>
</dbReference>
<evidence type="ECO:0000256" key="1">
    <source>
        <dbReference type="ARBA" id="ARBA00005234"/>
    </source>
</evidence>
<evidence type="ECO:0000256" key="3">
    <source>
        <dbReference type="ARBA" id="ARBA00022801"/>
    </source>
</evidence>
<keyword evidence="7" id="KW-1185">Reference proteome</keyword>
<dbReference type="PANTHER" id="PTHR47764">
    <property type="entry name" value="UBIQUITIN-LIKE-SPECIFIC PROTEASE 2B-RELATED"/>
    <property type="match status" value="1"/>
</dbReference>
<evidence type="ECO:0000313" key="6">
    <source>
        <dbReference type="EMBL" id="CAD7700460.1"/>
    </source>
</evidence>
<dbReference type="GO" id="GO:0008234">
    <property type="term" value="F:cysteine-type peptidase activity"/>
    <property type="evidence" value="ECO:0007669"/>
    <property type="project" value="InterPro"/>
</dbReference>
<evidence type="ECO:0000256" key="4">
    <source>
        <dbReference type="SAM" id="MobiDB-lite"/>
    </source>
</evidence>
<comment type="caution">
    <text evidence="6">The sequence shown here is derived from an EMBL/GenBank/DDBJ whole genome shotgun (WGS) entry which is preliminary data.</text>
</comment>
<dbReference type="AlphaFoldDB" id="A0A8S1JA11"/>
<dbReference type="OrthoDB" id="568156at2759"/>
<feature type="compositionally biased region" description="Polar residues" evidence="4">
    <location>
        <begin position="247"/>
        <end position="268"/>
    </location>
</feature>
<dbReference type="PROSITE" id="PS50600">
    <property type="entry name" value="ULP_PROTEASE"/>
    <property type="match status" value="1"/>
</dbReference>
<dbReference type="GO" id="GO:0006508">
    <property type="term" value="P:proteolysis"/>
    <property type="evidence" value="ECO:0007669"/>
    <property type="project" value="UniProtKB-KW"/>
</dbReference>
<evidence type="ECO:0000256" key="2">
    <source>
        <dbReference type="ARBA" id="ARBA00022670"/>
    </source>
</evidence>
<dbReference type="Proteomes" id="UP000708148">
    <property type="component" value="Unassembled WGS sequence"/>
</dbReference>
<feature type="domain" description="Ubiquitin-like protease family profile" evidence="5">
    <location>
        <begin position="345"/>
        <end position="535"/>
    </location>
</feature>
<dbReference type="InterPro" id="IPR038765">
    <property type="entry name" value="Papain-like_cys_pep_sf"/>
</dbReference>
<comment type="similarity">
    <text evidence="1">Belongs to the peptidase C48 family.</text>
</comment>
<name>A0A8S1JA11_9CHLO</name>
<sequence>MADPSTSGGDRGHGATISEVWLQQATENQHDYNEGVSSPVSLLDNGWDQSTPAAKRKKNDVKSTVSNKRQCTNKRPQEAGRSFISSAANFLINSGTRMSKMFQGAPRSVGCSQSSPEDLTGEDVGADRPSTSAEALDEFIAARKQEEKARKLSRCRFGADRGKRPSGKLLGASQRPWMRFPEDRPRQGPIAYTLVGTAVGKSPDPPRADSEFCRMLVSDGSAGSQAASMKSKKARESEHSPWKCCNKDQNSTVKPSSKVFGTQRSQAPWRSPASRKQADLIVIDDDEDDMEGSPSNKGARETHDLWKGVEHLRYNTRNSEQKANRSRLLKDVKAVYPPEGGFGAVEITMEDLKRLEPSEFLNDTIIDYYTKLLYQHCDASKKELFHVFNSFFYKQLAEAAGSTLEANAQCPGYDRVKHWTKVDLFAKEYLFVPIHEALHWTLAIVCHPLRAFSFPNNEQDGEKTPCILHLDSMSDGHCSKAVSARIRSYLQCDWLRKHPDAGEPLQEFRIKRVDVPRQNNHCDCGLFLLMYMEYFMHAPPQAINVERLDKLPREHSFKYFLSKTWFKCSNMIPFRLHIKKSILFHMIERYNKDNDISSKEEETGAQEREKRMQQQQTLTLLNEILEASEHRTHGVYKNVEQVQEINEALFRASNRNASREQQDRSMCLDANDCMDNDSSSESGRVVVHNGSVELDISEMEVEERWMLRSDFKSKSQGCSNPIAGPTPRAACTRDGSPTAEVAQASKANISAWARDDGCHCGSPGRNHVEEMVVEYSDPELDLESSVSSDNPADPEYKPSGR</sequence>
<dbReference type="InterPro" id="IPR003653">
    <property type="entry name" value="Peptidase_C48_C"/>
</dbReference>
<evidence type="ECO:0000313" key="7">
    <source>
        <dbReference type="Proteomes" id="UP000708148"/>
    </source>
</evidence>
<evidence type="ECO:0000259" key="5">
    <source>
        <dbReference type="PROSITE" id="PS50600"/>
    </source>
</evidence>
<dbReference type="EMBL" id="CAJHUC010001269">
    <property type="protein sequence ID" value="CAD7700460.1"/>
    <property type="molecule type" value="Genomic_DNA"/>
</dbReference>